<gene>
    <name evidence="1" type="ORF">C8A05DRAFT_40000</name>
</gene>
<proteinExistence type="predicted"/>
<comment type="caution">
    <text evidence="1">The sequence shown here is derived from an EMBL/GenBank/DDBJ whole genome shotgun (WGS) entry which is preliminary data.</text>
</comment>
<organism evidence="1 2">
    <name type="scientific">Staphylotrichum tortipilum</name>
    <dbReference type="NCBI Taxonomy" id="2831512"/>
    <lineage>
        <taxon>Eukaryota</taxon>
        <taxon>Fungi</taxon>
        <taxon>Dikarya</taxon>
        <taxon>Ascomycota</taxon>
        <taxon>Pezizomycotina</taxon>
        <taxon>Sordariomycetes</taxon>
        <taxon>Sordariomycetidae</taxon>
        <taxon>Sordariales</taxon>
        <taxon>Chaetomiaceae</taxon>
        <taxon>Staphylotrichum</taxon>
    </lineage>
</organism>
<sequence length="68" mass="7811">MEAQRSNYQALRKDLDGFVKVLMQVGATYPQCEFTPFLEGLDTAAKETVDDCAGLIREALDRWQKKYH</sequence>
<protein>
    <submittedName>
        <fullName evidence="1">Uncharacterized protein</fullName>
    </submittedName>
</protein>
<dbReference type="AlphaFoldDB" id="A0AAN6RMK5"/>
<dbReference type="Proteomes" id="UP001303889">
    <property type="component" value="Unassembled WGS sequence"/>
</dbReference>
<reference evidence="1" key="1">
    <citation type="journal article" date="2023" name="Mol. Phylogenet. Evol.">
        <title>Genome-scale phylogeny and comparative genomics of the fungal order Sordariales.</title>
        <authorList>
            <person name="Hensen N."/>
            <person name="Bonometti L."/>
            <person name="Westerberg I."/>
            <person name="Brannstrom I.O."/>
            <person name="Guillou S."/>
            <person name="Cros-Aarteil S."/>
            <person name="Calhoun S."/>
            <person name="Haridas S."/>
            <person name="Kuo A."/>
            <person name="Mondo S."/>
            <person name="Pangilinan J."/>
            <person name="Riley R."/>
            <person name="LaButti K."/>
            <person name="Andreopoulos B."/>
            <person name="Lipzen A."/>
            <person name="Chen C."/>
            <person name="Yan M."/>
            <person name="Daum C."/>
            <person name="Ng V."/>
            <person name="Clum A."/>
            <person name="Steindorff A."/>
            <person name="Ohm R.A."/>
            <person name="Martin F."/>
            <person name="Silar P."/>
            <person name="Natvig D.O."/>
            <person name="Lalanne C."/>
            <person name="Gautier V."/>
            <person name="Ament-Velasquez S.L."/>
            <person name="Kruys A."/>
            <person name="Hutchinson M.I."/>
            <person name="Powell A.J."/>
            <person name="Barry K."/>
            <person name="Miller A.N."/>
            <person name="Grigoriev I.V."/>
            <person name="Debuchy R."/>
            <person name="Gladieux P."/>
            <person name="Hiltunen Thoren M."/>
            <person name="Johannesson H."/>
        </authorList>
    </citation>
    <scope>NUCLEOTIDE SEQUENCE</scope>
    <source>
        <strain evidence="1">CBS 103.79</strain>
    </source>
</reference>
<dbReference type="EMBL" id="MU856624">
    <property type="protein sequence ID" value="KAK3896465.1"/>
    <property type="molecule type" value="Genomic_DNA"/>
</dbReference>
<evidence type="ECO:0000313" key="1">
    <source>
        <dbReference type="EMBL" id="KAK3896465.1"/>
    </source>
</evidence>
<evidence type="ECO:0000313" key="2">
    <source>
        <dbReference type="Proteomes" id="UP001303889"/>
    </source>
</evidence>
<keyword evidence="2" id="KW-1185">Reference proteome</keyword>
<accession>A0AAN6RMK5</accession>
<reference evidence="1" key="2">
    <citation type="submission" date="2023-05" db="EMBL/GenBank/DDBJ databases">
        <authorList>
            <consortium name="Lawrence Berkeley National Laboratory"/>
            <person name="Steindorff A."/>
            <person name="Hensen N."/>
            <person name="Bonometti L."/>
            <person name="Westerberg I."/>
            <person name="Brannstrom I.O."/>
            <person name="Guillou S."/>
            <person name="Cros-Aarteil S."/>
            <person name="Calhoun S."/>
            <person name="Haridas S."/>
            <person name="Kuo A."/>
            <person name="Mondo S."/>
            <person name="Pangilinan J."/>
            <person name="Riley R."/>
            <person name="Labutti K."/>
            <person name="Andreopoulos B."/>
            <person name="Lipzen A."/>
            <person name="Chen C."/>
            <person name="Yanf M."/>
            <person name="Daum C."/>
            <person name="Ng V."/>
            <person name="Clum A."/>
            <person name="Ohm R."/>
            <person name="Martin F."/>
            <person name="Silar P."/>
            <person name="Natvig D."/>
            <person name="Lalanne C."/>
            <person name="Gautier V."/>
            <person name="Ament-Velasquez S.L."/>
            <person name="Kruys A."/>
            <person name="Hutchinson M.I."/>
            <person name="Powell A.J."/>
            <person name="Barry K."/>
            <person name="Miller A.N."/>
            <person name="Grigoriev I.V."/>
            <person name="Debuchy R."/>
            <person name="Gladieux P."/>
            <person name="Thoren M.H."/>
            <person name="Johannesson H."/>
        </authorList>
    </citation>
    <scope>NUCLEOTIDE SEQUENCE</scope>
    <source>
        <strain evidence="1">CBS 103.79</strain>
    </source>
</reference>
<name>A0AAN6RMK5_9PEZI</name>